<dbReference type="Pfam" id="PF03441">
    <property type="entry name" value="FAD_binding_7"/>
    <property type="match status" value="1"/>
</dbReference>
<dbReference type="InterPro" id="IPR018394">
    <property type="entry name" value="DNA_photolyase_1_CS_C"/>
</dbReference>
<dbReference type="Proteomes" id="UP000626844">
    <property type="component" value="Unassembled WGS sequence"/>
</dbReference>
<dbReference type="GO" id="GO:0006139">
    <property type="term" value="P:nucleobase-containing compound metabolic process"/>
    <property type="evidence" value="ECO:0007669"/>
    <property type="project" value="UniProtKB-ARBA"/>
</dbReference>
<dbReference type="InterPro" id="IPR036155">
    <property type="entry name" value="Crypto/Photolyase_N_sf"/>
</dbReference>
<name>A0A926RVE4_9BACI</name>
<keyword evidence="2 4" id="KW-0274">FAD</keyword>
<comment type="similarity">
    <text evidence="5">Belongs to the DNA photolyase family.</text>
</comment>
<evidence type="ECO:0000256" key="2">
    <source>
        <dbReference type="ARBA" id="ARBA00022827"/>
    </source>
</evidence>
<dbReference type="GO" id="GO:0009416">
    <property type="term" value="P:response to light stimulus"/>
    <property type="evidence" value="ECO:0007669"/>
    <property type="project" value="TreeGrafter"/>
</dbReference>
<dbReference type="InterPro" id="IPR006050">
    <property type="entry name" value="DNA_photolyase_N"/>
</dbReference>
<comment type="cofactor">
    <cofactor evidence="4">
        <name>FAD</name>
        <dbReference type="ChEBI" id="CHEBI:57692"/>
    </cofactor>
    <text evidence="4">Binds 1 FAD per subunit.</text>
</comment>
<organism evidence="8 9">
    <name type="scientific">Metabacillus arenae</name>
    <dbReference type="NCBI Taxonomy" id="2771434"/>
    <lineage>
        <taxon>Bacteria</taxon>
        <taxon>Bacillati</taxon>
        <taxon>Bacillota</taxon>
        <taxon>Bacilli</taxon>
        <taxon>Bacillales</taxon>
        <taxon>Bacillaceae</taxon>
        <taxon>Metabacillus</taxon>
    </lineage>
</organism>
<dbReference type="GO" id="GO:0071949">
    <property type="term" value="F:FAD binding"/>
    <property type="evidence" value="ECO:0007669"/>
    <property type="project" value="TreeGrafter"/>
</dbReference>
<dbReference type="InterPro" id="IPR002081">
    <property type="entry name" value="Cryptochrome/DNA_photolyase_1"/>
</dbReference>
<dbReference type="GO" id="GO:0003677">
    <property type="term" value="F:DNA binding"/>
    <property type="evidence" value="ECO:0007669"/>
    <property type="project" value="TreeGrafter"/>
</dbReference>
<dbReference type="InterPro" id="IPR036134">
    <property type="entry name" value="Crypto/Photolyase_FAD-like_sf"/>
</dbReference>
<evidence type="ECO:0000256" key="6">
    <source>
        <dbReference type="SAM" id="MobiDB-lite"/>
    </source>
</evidence>
<dbReference type="PANTHER" id="PTHR11455">
    <property type="entry name" value="CRYPTOCHROME"/>
    <property type="match status" value="1"/>
</dbReference>
<dbReference type="SUPFAM" id="SSF48173">
    <property type="entry name" value="Cryptochrome/photolyase FAD-binding domain"/>
    <property type="match status" value="1"/>
</dbReference>
<accession>A0A926RVE4</accession>
<dbReference type="AlphaFoldDB" id="A0A926RVE4"/>
<evidence type="ECO:0000313" key="8">
    <source>
        <dbReference type="EMBL" id="MBD1379593.1"/>
    </source>
</evidence>
<gene>
    <name evidence="8" type="ORF">IC621_05065</name>
</gene>
<proteinExistence type="inferred from homology"/>
<dbReference type="Gene3D" id="3.40.50.620">
    <property type="entry name" value="HUPs"/>
    <property type="match status" value="1"/>
</dbReference>
<feature type="region of interest" description="Disordered" evidence="6">
    <location>
        <begin position="454"/>
        <end position="487"/>
    </location>
</feature>
<dbReference type="PROSITE" id="PS51645">
    <property type="entry name" value="PHR_CRY_ALPHA_BETA"/>
    <property type="match status" value="1"/>
</dbReference>
<keyword evidence="1 4" id="KW-0285">Flavoprotein</keyword>
<dbReference type="GO" id="GO:0003904">
    <property type="term" value="F:deoxyribodipyrimidine photo-lyase activity"/>
    <property type="evidence" value="ECO:0007669"/>
    <property type="project" value="TreeGrafter"/>
</dbReference>
<dbReference type="PRINTS" id="PR00147">
    <property type="entry name" value="DNAPHOTLYASE"/>
</dbReference>
<dbReference type="Gene3D" id="1.25.40.80">
    <property type="match status" value="1"/>
</dbReference>
<keyword evidence="3 5" id="KW-0157">Chromophore</keyword>
<dbReference type="Gene3D" id="1.10.579.10">
    <property type="entry name" value="DNA Cyclobutane Dipyrimidine Photolyase, subunit A, domain 3"/>
    <property type="match status" value="1"/>
</dbReference>
<evidence type="ECO:0000313" key="9">
    <source>
        <dbReference type="Proteomes" id="UP000626844"/>
    </source>
</evidence>
<evidence type="ECO:0000259" key="7">
    <source>
        <dbReference type="PROSITE" id="PS51645"/>
    </source>
</evidence>
<sequence length="487" mass="56880">MVMNVVWFKRDLRIADHQPLYEACKYEEVFPLYIVEPSIWALPDLSIRHFQFVVESLLELKASIEERGGKLFLFIGEMEEALNEIYETFGMFQLFTHEENETMETNFRDTKVRQWMKEKGLPYYEYQQIGVVSKCENRYLFQKKWSEYMNNAILEAPSRVASPSILPNGFFIEVNRLNSFHVKGERIRFGQVGGESKAIETLESFLEERSKSYQLHLSKPIQSTASSSRLSPYLAWGNISLRTIVKKTEYFLGNCENLIHKKQLKAFSSRLKTNCSLIQRIEDEQETIIPAFDNVRTDWDEKLFQAWLEGRTGVPMVDAVMRCLHKTGWVNFTSRAIAVSFICNTLLMDWKKPSHVLASLFLDYEPGIHYNQIKLQAGISDIKKMRIYNPVRLGKNLDPTGEFIKRYVKELKAVPEQYIHEPWLYPGFFQLGYPAPIIDIDRANQKANELLRSMKGNGETQDYKQSSRKKNNQNQETEESEQLSFDL</sequence>
<dbReference type="InterPro" id="IPR005101">
    <property type="entry name" value="Cryptochr/Photolyase_FAD-bd"/>
</dbReference>
<keyword evidence="9" id="KW-1185">Reference proteome</keyword>
<protein>
    <submittedName>
        <fullName evidence="8">Deoxyribodipyrimidine photo-lyase</fullName>
    </submittedName>
</protein>
<evidence type="ECO:0000256" key="5">
    <source>
        <dbReference type="RuleBase" id="RU004182"/>
    </source>
</evidence>
<dbReference type="SUPFAM" id="SSF52425">
    <property type="entry name" value="Cryptochrome/photolyase, N-terminal domain"/>
    <property type="match status" value="1"/>
</dbReference>
<feature type="binding site" evidence="4">
    <location>
        <position position="213"/>
    </location>
    <ligand>
        <name>FAD</name>
        <dbReference type="ChEBI" id="CHEBI:57692"/>
    </ligand>
</feature>
<evidence type="ECO:0000256" key="3">
    <source>
        <dbReference type="ARBA" id="ARBA00022991"/>
    </source>
</evidence>
<feature type="domain" description="Photolyase/cryptochrome alpha/beta" evidence="7">
    <location>
        <begin position="2"/>
        <end position="131"/>
    </location>
</feature>
<dbReference type="Pfam" id="PF00875">
    <property type="entry name" value="DNA_photolyase"/>
    <property type="match status" value="1"/>
</dbReference>
<dbReference type="GO" id="GO:0006950">
    <property type="term" value="P:response to stress"/>
    <property type="evidence" value="ECO:0007669"/>
    <property type="project" value="UniProtKB-ARBA"/>
</dbReference>
<dbReference type="InterPro" id="IPR014729">
    <property type="entry name" value="Rossmann-like_a/b/a_fold"/>
</dbReference>
<evidence type="ECO:0000256" key="1">
    <source>
        <dbReference type="ARBA" id="ARBA00022630"/>
    </source>
</evidence>
<dbReference type="PROSITE" id="PS00394">
    <property type="entry name" value="DNA_PHOTOLYASES_1_1"/>
    <property type="match status" value="1"/>
</dbReference>
<evidence type="ECO:0000256" key="4">
    <source>
        <dbReference type="PIRSR" id="PIRSR602081-1"/>
    </source>
</evidence>
<dbReference type="EMBL" id="JACXAI010000004">
    <property type="protein sequence ID" value="MBD1379593.1"/>
    <property type="molecule type" value="Genomic_DNA"/>
</dbReference>
<comment type="caution">
    <text evidence="8">The sequence shown here is derived from an EMBL/GenBank/DDBJ whole genome shotgun (WGS) entry which is preliminary data.</text>
</comment>
<reference evidence="8" key="1">
    <citation type="submission" date="2020-09" db="EMBL/GenBank/DDBJ databases">
        <title>A novel bacterium of genus Bacillus, isolated from South China Sea.</title>
        <authorList>
            <person name="Huang H."/>
            <person name="Mo K."/>
            <person name="Hu Y."/>
        </authorList>
    </citation>
    <scope>NUCLEOTIDE SEQUENCE</scope>
    <source>
        <strain evidence="8">IB182487</strain>
    </source>
</reference>
<feature type="binding site" evidence="4">
    <location>
        <begin position="227"/>
        <end position="231"/>
    </location>
    <ligand>
        <name>FAD</name>
        <dbReference type="ChEBI" id="CHEBI:57692"/>
    </ligand>
</feature>
<dbReference type="PANTHER" id="PTHR11455:SF9">
    <property type="entry name" value="CRYPTOCHROME CIRCADIAN CLOCK 5 ISOFORM X1"/>
    <property type="match status" value="1"/>
</dbReference>